<evidence type="ECO:0000256" key="9">
    <source>
        <dbReference type="ARBA" id="ARBA00022840"/>
    </source>
</evidence>
<protein>
    <recommendedName>
        <fullName evidence="3">non-specific serine/threonine protein kinase</fullName>
        <ecNumber evidence="3">2.7.11.1</ecNumber>
    </recommendedName>
</protein>
<dbReference type="PROSITE" id="PS51189">
    <property type="entry name" value="FAT"/>
    <property type="match status" value="1"/>
</dbReference>
<keyword evidence="9" id="KW-0067">ATP-binding</keyword>
<dbReference type="PANTHER" id="PTHR11139">
    <property type="entry name" value="ATAXIA TELANGIECTASIA MUTATED ATM -RELATED"/>
    <property type="match status" value="1"/>
</dbReference>
<dbReference type="InterPro" id="IPR003152">
    <property type="entry name" value="FATC_dom"/>
</dbReference>
<dbReference type="PANTHER" id="PTHR11139:SF69">
    <property type="entry name" value="SERINE_THREONINE-PROTEIN KINASE ATR"/>
    <property type="match status" value="1"/>
</dbReference>
<evidence type="ECO:0000256" key="12">
    <source>
        <dbReference type="SAM" id="MobiDB-lite"/>
    </source>
</evidence>
<dbReference type="CDD" id="cd00892">
    <property type="entry name" value="PIKKc_ATR"/>
    <property type="match status" value="1"/>
</dbReference>
<dbReference type="PROSITE" id="PS51190">
    <property type="entry name" value="FATC"/>
    <property type="match status" value="1"/>
</dbReference>
<name>A0ABQ8UF64_9EUKA</name>
<feature type="region of interest" description="Disordered" evidence="12">
    <location>
        <begin position="2113"/>
        <end position="2184"/>
    </location>
</feature>
<evidence type="ECO:0000256" key="4">
    <source>
        <dbReference type="ARBA" id="ARBA00022527"/>
    </source>
</evidence>
<feature type="region of interest" description="Disordered" evidence="12">
    <location>
        <begin position="2312"/>
        <end position="2351"/>
    </location>
</feature>
<dbReference type="InterPro" id="IPR050517">
    <property type="entry name" value="DDR_Repair_Kinase"/>
</dbReference>
<feature type="region of interest" description="Disordered" evidence="12">
    <location>
        <begin position="1278"/>
        <end position="1317"/>
    </location>
</feature>
<evidence type="ECO:0000256" key="5">
    <source>
        <dbReference type="ARBA" id="ARBA00022679"/>
    </source>
</evidence>
<feature type="compositionally biased region" description="Acidic residues" evidence="12">
    <location>
        <begin position="1278"/>
        <end position="1293"/>
    </location>
</feature>
<dbReference type="EC" id="2.7.11.1" evidence="3"/>
<dbReference type="Proteomes" id="UP001141327">
    <property type="component" value="Unassembled WGS sequence"/>
</dbReference>
<proteinExistence type="inferred from homology"/>
<dbReference type="InterPro" id="IPR011989">
    <property type="entry name" value="ARM-like"/>
</dbReference>
<feature type="compositionally biased region" description="Low complexity" evidence="12">
    <location>
        <begin position="2169"/>
        <end position="2183"/>
    </location>
</feature>
<dbReference type="SMART" id="SM01343">
    <property type="entry name" value="FATC"/>
    <property type="match status" value="1"/>
</dbReference>
<evidence type="ECO:0000256" key="6">
    <source>
        <dbReference type="ARBA" id="ARBA00022741"/>
    </source>
</evidence>
<dbReference type="InterPro" id="IPR011009">
    <property type="entry name" value="Kinase-like_dom_sf"/>
</dbReference>
<evidence type="ECO:0000313" key="17">
    <source>
        <dbReference type="Proteomes" id="UP001141327"/>
    </source>
</evidence>
<keyword evidence="5" id="KW-0808">Transferase</keyword>
<dbReference type="InterPro" id="IPR016024">
    <property type="entry name" value="ARM-type_fold"/>
</dbReference>
<comment type="caution">
    <text evidence="16">The sequence shown here is derived from an EMBL/GenBank/DDBJ whole genome shotgun (WGS) entry which is preliminary data.</text>
</comment>
<dbReference type="Pfam" id="PF25030">
    <property type="entry name" value="M-HEAT_ATR"/>
    <property type="match status" value="1"/>
</dbReference>
<feature type="region of interest" description="Disordered" evidence="12">
    <location>
        <begin position="3070"/>
        <end position="3093"/>
    </location>
</feature>
<feature type="region of interest" description="Disordered" evidence="12">
    <location>
        <begin position="1141"/>
        <end position="1181"/>
    </location>
</feature>
<feature type="region of interest" description="Disordered" evidence="12">
    <location>
        <begin position="3196"/>
        <end position="3218"/>
    </location>
</feature>
<gene>
    <name evidence="16" type="ORF">PAPYR_7656</name>
</gene>
<keyword evidence="6" id="KW-0547">Nucleotide-binding</keyword>
<dbReference type="InterPro" id="IPR000403">
    <property type="entry name" value="PI3/4_kinase_cat_dom"/>
</dbReference>
<dbReference type="PROSITE" id="PS50290">
    <property type="entry name" value="PI3_4_KINASE_3"/>
    <property type="match status" value="1"/>
</dbReference>
<dbReference type="InterPro" id="IPR003151">
    <property type="entry name" value="PIK-rel_kinase_FAT"/>
</dbReference>
<dbReference type="Gene3D" id="3.30.1010.10">
    <property type="entry name" value="Phosphatidylinositol 3-kinase Catalytic Subunit, Chain A, domain 4"/>
    <property type="match status" value="1"/>
</dbReference>
<feature type="compositionally biased region" description="Basic residues" evidence="12">
    <location>
        <begin position="2128"/>
        <end position="2137"/>
    </location>
</feature>
<dbReference type="InterPro" id="IPR056802">
    <property type="entry name" value="ATR-like_M-HEAT"/>
</dbReference>
<keyword evidence="17" id="KW-1185">Reference proteome</keyword>
<dbReference type="SUPFAM" id="SSF56112">
    <property type="entry name" value="Protein kinase-like (PK-like)"/>
    <property type="match status" value="1"/>
</dbReference>
<dbReference type="InterPro" id="IPR036940">
    <property type="entry name" value="PI3/4_kinase_cat_sf"/>
</dbReference>
<evidence type="ECO:0000256" key="8">
    <source>
        <dbReference type="ARBA" id="ARBA00022777"/>
    </source>
</evidence>
<feature type="region of interest" description="Disordered" evidence="12">
    <location>
        <begin position="2873"/>
        <end position="2896"/>
    </location>
</feature>
<feature type="region of interest" description="Disordered" evidence="12">
    <location>
        <begin position="2062"/>
        <end position="2090"/>
    </location>
</feature>
<feature type="compositionally biased region" description="Low complexity" evidence="12">
    <location>
        <begin position="1623"/>
        <end position="1632"/>
    </location>
</feature>
<feature type="compositionally biased region" description="Low complexity" evidence="12">
    <location>
        <begin position="2339"/>
        <end position="2351"/>
    </location>
</feature>
<feature type="region of interest" description="Disordered" evidence="12">
    <location>
        <begin position="1617"/>
        <end position="1639"/>
    </location>
</feature>
<sequence length="3640" mass="396474">MDQAVLQEFADHVNTSSPLAFDLLPRLFSNFYEHQETGWAREVILYAVQNDPALLCDGDLHIMQLSITALLQLVTSSSPAEIEKSSVVFFGIIRFIIARAAEAETPRITQALARDLITLISDLHSLLLLPGLSDSLRCLNRTDPAGFAAQLEADVPLFLRCFTHFVGLAPSTPTPPQTAAVIDRWHALMGCTTNEPYIILRTVGDLFAVHRLALRMLGALLRQGVPGHVAWQGDEADPSEAICWDGLAAMVRKHMDPRIPLVQEAVVEFLHLLLIGASADGPTTESHSATQESQADLSSLGRFFSGPPLVPPLPAAASLLLDLTRLAVAAAEADDLAKQTRLVELVYHLAGTLPLQPAAAPCPAAAPLAEAWAALGHRLTSDRTPAYVPGPTTPAPGPTGSLPLEMPSVGQKRPSPGDDGSLKEDPRKRERLDPAEDGTSSPTAAFGGMLEPPGREDSTQLLIAAAGSVLRWASLSDPGCFTPSMISMEFDLLASPALHEPVLRNLAVATPAVCDLLRRRLCAAPPGPAGSSPTSRSALTLLGLTRLCISLPRGVLTEPTATAGPPLLEGLVGALEAALLGWERDIAKAEVGLPLLHALVRVFGRLPSEALPAAFVGHAFGLAERLLTREQPVEAPMRLSALTLAALMAGSGQVGPLAAGLLLDTLRGDLQTLGAPSAAPLGTEATAPPCELVRELAYGTQALVLALQQWSASIARGSTEQLATSIPVAQKLRGLFAALVGHLFGSGDFAHRNPSRALLIEALAVSLGPLCCLINDIEMRALGCQCAATHVRRPLLDAAFVTTPTYPLVAALFGSRPAADGQPAPAGVSLEDPCCFQAPAAATATPSPSAAVILGLSDVNLTCHWCAFRERFLSGHDYLSVPRAPDGWDWPAREGSDSLPSAFVSEEVAAAWRWVVQPPPQFSPGDPLAEFSARFLFVQRSLLPLLRHATNEEIAQNRRLVAELLALLTHPNIRLAKWAATLLLPFFLESRDSATFIGAPPSLGASAGWLVALDSLPSKPAEIAALRSWVAAEQPNQGPLRAKRHRWARVLRRASIVPGRRTCLATLAISSPSPRSPAGLALASFIPLGRLLAVDSSPLGLLWEQPDEASPPAAAAPSGVEWLRLRCNEIMDPLRQTLECSEVPPEAERPSSPPPSPGPAPDPSALRSPLPSPPDTAGGALGEVTLLNPRWTLEAMMHGLGRLGLVMMAQLQRRAQVRAQSLRACLPRTRSGQTDFPLAIGGRHGGLAESAAGSTIADDWMGFECEVETEAFGAAADLDDEEEQEEEEEEEQQERDGGFRLSAEKPAAGPQPATPWMRGSGTCVALPPFLESALYPCVMSLRETRAYYDAITQFVLLSFTWRLSDTRPLIQNLAHSTLTQFAQVRGLRLRALFEPIEEYLARDVIKTFYRKALPSFRAVLHRLRSPARASSGSSASASNTQASLGFTSRTSFLHAAGSQVMELPLRTNLDEVALFIYGTTRRGYLSRWQLVLADLFFDIPAIARKHQIGAQMLLAIHSVTSKHFLEEARVPAPWEIVAGHLHGLYYTAVVNEREEALNDLLRSYKLDLTALSKENFSALIVEKLGDPDSDVVRHTHRVLTAFSLRWLFYLRERHGPQTPPSPSWYSPSPTYPHQDGDHPPPLSAAFQQAAVRFFLQERFLDIMSRMSHKLKRRFLHEKLAALRALNELILMIYPPCRPSNEIPPLSIISPPTRTSSDPGGHEAADEALLSWNEFHDASIPKILAILRFATTDPNPSPLVVRLGCLVLATFVKRLGPAHLAPYLSQIIGDLFPILSTYSVLLCGSPIRQIVHHFLIEGHSSIREYIHQIPWLFPIESSAAGRGTESRDARRGGLIAITNRPAPRPIRDTLLSFHALTPAPPPEELYERAVRGMRDSSPNVRFLSLVQLRTVIRLRPDLVMSTNASGADSPVNSALLLGLLRLCADRASVDVRLAAGQCFAELGAIDPRLVPPPRKALLPKAAAATPRPNEPDGTGLASQPERTNSALVTSLIDVLLPEYQGASDHDDRAALAIQVPPPPATVQTAPPQSVSLLPKELLKVPLVPGPPAAPLDPSGPGASSSAPPSPTPVFSQLSTDVRRYVLLLRTSRYKAPARGITRSLSKSRSPTTRTRRGVRGRRAAVPTGEEDSAGPAAPPATSEAVPPTQPRFESASGQAPSSASASVSPMEPTHRQWLYQWTLRAVEKALDLTQPLEAAFAELTDQANRDELPLTAHPTWAPHDLCALQLLACRGPIFRALHHILDHEELSLRLLPYALQSILCLGTQEEIERFVAAEMRSVMALASLYLNGNQAPPEAPTPLRVSLSSPRPASPQGRPGGEDALQPAPATPAVPVQSHKQGQIILSAQAVFGLLDLFSGWVQDRADRRAKELKAARAAAKLGPAAAAPSPPAIAPREDSIETAMRRVASCIPPTDLMTAALASGAHAHALLYLETNLRALCPDYKPMDSKSRYPFTSDNLRALQQIYAGLEESDGLAGVAALRPMPPTLDEQIIDSEASGDWAVALRCHELLAHSSLVRSPDLRSPLPPACLAHQLGILRCLGGMGQWDMLLAQHRAFASRAEPTLQPLHTEALEAAWRLSRWERVGSLLEEGGWKLEGDDPRVARAQAFLALSRREAAPFWTFLEQFRRALVPHLAAAAMTSYRRAYPHLVQLHIARELEQGCQWLAALSRHLSSGGAQLPPLPSAQLADWSPRLKRTQGSVATREPILAARRAVLDLGRHWVNQVLAGTARTDSGGQLPSEPPRRLLGDIEELLVDTWVSLARTARRTDRFEAATNALLHAQSLTTLGPLGAEGPLAGTDEEKRRGRQWIRVVLEGFKMEWRRGNRSSVTLQQFDGIAEQIMNTIPAEHRPVDPLGLGGLGGPSRSPTPEHRRTTRSHATTAALQEALLAPTPGPPAPSGVAASPGAWGQLVGMLSLEEKSKIMRFVCQCFYETSYKALDGLVETLVYLRPDEKSFFHLARWYDRLGEGLLKKLEVEIPPEPAAKHRRAGRDRPERQEPQVALLRLHTHRALMAYAKCLSAGADSASRHQEVAISRILSLWLRASAENRATTAESPLNPAPVPSPTPSGKRHITRVGQGGLGSLALRPILNAVPTKLLYPVLPQLVAWLHHPDPEVADILVETIGRILSAYPRYAYWAFLIAMEPPTLDLPTTHGAQLQFRQLHESRLQMISDRLTAASSPAKSRRHGAPNPTPAKAGALPRGWQEAIQIREFLLKLCTPFEKDVNLRRTKLTDPLFGGGIQELPRDVSLVIPDQHALQNVVEDGTPSPHPALASFSPDVEILGSMQKPRKIAMLDGSGLGHIFLAKPNDDLRQDQRLMEYCFLVNKLLRRDSNTRDRNLVLRTYAVIPVSPKAGFLEWMPNLESLRGILGRFYPSAKHEQWRTQFNNEICPHQLNPEKRALCRSEFELLLRDVPPVLHKLFKTDFPSPDAWFEARRTFTRLTAAWSMVGYVLGLGDRHTDNILIDCTTGACIHIDFGMLFDRGRSLRYPEVVPFRLTHNMIDAFGITGVEGSFRRTCEEVMRVLREHREALTSVWDAYLHDPYLELQSKLEHQQVWSCIRPQSRAFFQYSPEANVKLMDDRLSGFWEGLRLNTAGQVQSLTEAATSLDNLSLMYHGWCPWL</sequence>
<dbReference type="Gene3D" id="1.10.1070.11">
    <property type="entry name" value="Phosphatidylinositol 3-/4-kinase, catalytic domain"/>
    <property type="match status" value="1"/>
</dbReference>
<feature type="compositionally biased region" description="Basic and acidic residues" evidence="12">
    <location>
        <begin position="420"/>
        <end position="434"/>
    </location>
</feature>
<feature type="compositionally biased region" description="Low complexity" evidence="12">
    <location>
        <begin position="2070"/>
        <end position="2081"/>
    </location>
</feature>
<dbReference type="Pfam" id="PF02260">
    <property type="entry name" value="FATC"/>
    <property type="match status" value="1"/>
</dbReference>
<evidence type="ECO:0000256" key="1">
    <source>
        <dbReference type="ARBA" id="ARBA00004123"/>
    </source>
</evidence>
<feature type="domain" description="FATC" evidence="15">
    <location>
        <begin position="3608"/>
        <end position="3640"/>
    </location>
</feature>
<reference evidence="16" key="1">
    <citation type="journal article" date="2022" name="bioRxiv">
        <title>Genomics of Preaxostyla Flagellates Illuminates Evolutionary Transitions and the Path Towards Mitochondrial Loss.</title>
        <authorList>
            <person name="Novak L.V.F."/>
            <person name="Treitli S.C."/>
            <person name="Pyrih J."/>
            <person name="Halakuc P."/>
            <person name="Pipaliya S.V."/>
            <person name="Vacek V."/>
            <person name="Brzon O."/>
            <person name="Soukal P."/>
            <person name="Eme L."/>
            <person name="Dacks J.B."/>
            <person name="Karnkowska A."/>
            <person name="Elias M."/>
            <person name="Hampl V."/>
        </authorList>
    </citation>
    <scope>NUCLEOTIDE SEQUENCE</scope>
    <source>
        <strain evidence="16">RCP-MX</strain>
    </source>
</reference>
<keyword evidence="7" id="KW-0227">DNA damage</keyword>
<dbReference type="SMART" id="SM00146">
    <property type="entry name" value="PI3Kc"/>
    <property type="match status" value="1"/>
</dbReference>
<feature type="region of interest" description="Disordered" evidence="12">
    <location>
        <begin position="1978"/>
        <end position="2001"/>
    </location>
</feature>
<dbReference type="Gene3D" id="1.25.10.10">
    <property type="entry name" value="Leucine-rich Repeat Variant"/>
    <property type="match status" value="1"/>
</dbReference>
<keyword evidence="11" id="KW-0539">Nucleus</keyword>
<comment type="subcellular location">
    <subcellularLocation>
        <location evidence="1">Nucleus</location>
    </subcellularLocation>
</comment>
<dbReference type="SUPFAM" id="SSF48371">
    <property type="entry name" value="ARM repeat"/>
    <property type="match status" value="1"/>
</dbReference>
<dbReference type="EMBL" id="JAPMOS010000056">
    <property type="protein sequence ID" value="KAJ4457012.1"/>
    <property type="molecule type" value="Genomic_DNA"/>
</dbReference>
<dbReference type="Pfam" id="PF00454">
    <property type="entry name" value="PI3_PI4_kinase"/>
    <property type="match status" value="1"/>
</dbReference>
<evidence type="ECO:0000259" key="13">
    <source>
        <dbReference type="PROSITE" id="PS50290"/>
    </source>
</evidence>
<organism evidence="16 17">
    <name type="scientific">Paratrimastix pyriformis</name>
    <dbReference type="NCBI Taxonomy" id="342808"/>
    <lineage>
        <taxon>Eukaryota</taxon>
        <taxon>Metamonada</taxon>
        <taxon>Preaxostyla</taxon>
        <taxon>Paratrimastigidae</taxon>
        <taxon>Paratrimastix</taxon>
    </lineage>
</organism>
<evidence type="ECO:0000256" key="11">
    <source>
        <dbReference type="ARBA" id="ARBA00023242"/>
    </source>
</evidence>
<feature type="domain" description="PI3K/PI4K catalytic" evidence="13">
    <location>
        <begin position="3294"/>
        <end position="3608"/>
    </location>
</feature>
<keyword evidence="10" id="KW-0234">DNA repair</keyword>
<dbReference type="GO" id="GO:0016301">
    <property type="term" value="F:kinase activity"/>
    <property type="evidence" value="ECO:0007669"/>
    <property type="project" value="UniProtKB-KW"/>
</dbReference>
<keyword evidence="4" id="KW-0723">Serine/threonine-protein kinase</keyword>
<evidence type="ECO:0000259" key="14">
    <source>
        <dbReference type="PROSITE" id="PS51189"/>
    </source>
</evidence>
<evidence type="ECO:0000313" key="16">
    <source>
        <dbReference type="EMBL" id="KAJ4457012.1"/>
    </source>
</evidence>
<accession>A0ABQ8UF64</accession>
<dbReference type="Pfam" id="PF02259">
    <property type="entry name" value="FAT"/>
    <property type="match status" value="1"/>
</dbReference>
<keyword evidence="8 16" id="KW-0418">Kinase</keyword>
<evidence type="ECO:0000256" key="10">
    <source>
        <dbReference type="ARBA" id="ARBA00023204"/>
    </source>
</evidence>
<evidence type="ECO:0000259" key="15">
    <source>
        <dbReference type="PROSITE" id="PS51190"/>
    </source>
</evidence>
<feature type="region of interest" description="Disordered" evidence="12">
    <location>
        <begin position="383"/>
        <end position="455"/>
    </location>
</feature>
<dbReference type="InterPro" id="IPR014009">
    <property type="entry name" value="PIK_FAT"/>
</dbReference>
<evidence type="ECO:0000256" key="7">
    <source>
        <dbReference type="ARBA" id="ARBA00022763"/>
    </source>
</evidence>
<feature type="compositionally biased region" description="Pro residues" evidence="12">
    <location>
        <begin position="1151"/>
        <end position="1162"/>
    </location>
</feature>
<evidence type="ECO:0000256" key="3">
    <source>
        <dbReference type="ARBA" id="ARBA00012513"/>
    </source>
</evidence>
<comment type="similarity">
    <text evidence="2">Belongs to the PI3/PI4-kinase family. ATM subfamily.</text>
</comment>
<evidence type="ECO:0000256" key="2">
    <source>
        <dbReference type="ARBA" id="ARBA00010769"/>
    </source>
</evidence>
<feature type="domain" description="FAT" evidence="14">
    <location>
        <begin position="2431"/>
        <end position="3163"/>
    </location>
</feature>